<dbReference type="Proteomes" id="UP000230002">
    <property type="component" value="Unassembled WGS sequence"/>
</dbReference>
<dbReference type="SUPFAM" id="SSF90229">
    <property type="entry name" value="CCCH zinc finger"/>
    <property type="match status" value="2"/>
</dbReference>
<feature type="compositionally biased region" description="Low complexity" evidence="6">
    <location>
        <begin position="510"/>
        <end position="528"/>
    </location>
</feature>
<feature type="domain" description="C3H1-type" evidence="7">
    <location>
        <begin position="394"/>
        <end position="422"/>
    </location>
</feature>
<gene>
    <name evidence="8" type="ORF">GSI_08272</name>
</gene>
<organism evidence="8 9">
    <name type="scientific">Ganoderma sinense ZZ0214-1</name>
    <dbReference type="NCBI Taxonomy" id="1077348"/>
    <lineage>
        <taxon>Eukaryota</taxon>
        <taxon>Fungi</taxon>
        <taxon>Dikarya</taxon>
        <taxon>Basidiomycota</taxon>
        <taxon>Agaricomycotina</taxon>
        <taxon>Agaricomycetes</taxon>
        <taxon>Polyporales</taxon>
        <taxon>Polyporaceae</taxon>
        <taxon>Ganoderma</taxon>
    </lineage>
</organism>
<dbReference type="OrthoDB" id="410307at2759"/>
<dbReference type="InterPro" id="IPR045877">
    <property type="entry name" value="ZFP36-like"/>
</dbReference>
<protein>
    <recommendedName>
        <fullName evidence="7">C3H1-type domain-containing protein</fullName>
    </recommendedName>
</protein>
<keyword evidence="1 5" id="KW-0479">Metal-binding</keyword>
<feature type="compositionally biased region" description="Low complexity" evidence="6">
    <location>
        <begin position="370"/>
        <end position="384"/>
    </location>
</feature>
<keyword evidence="4 5" id="KW-0862">Zinc</keyword>
<proteinExistence type="predicted"/>
<keyword evidence="2" id="KW-0677">Repeat</keyword>
<evidence type="ECO:0000256" key="5">
    <source>
        <dbReference type="PROSITE-ProRule" id="PRU00723"/>
    </source>
</evidence>
<feature type="compositionally biased region" description="Polar residues" evidence="6">
    <location>
        <begin position="97"/>
        <end position="113"/>
    </location>
</feature>
<evidence type="ECO:0000259" key="7">
    <source>
        <dbReference type="PROSITE" id="PS50103"/>
    </source>
</evidence>
<evidence type="ECO:0000256" key="4">
    <source>
        <dbReference type="ARBA" id="ARBA00022833"/>
    </source>
</evidence>
<dbReference type="FunFam" id="4.10.1000.10:FF:000002">
    <property type="entry name" value="Zinc finger protein 36, C3H1 type-like 1"/>
    <property type="match status" value="1"/>
</dbReference>
<dbReference type="EMBL" id="AYKW01000020">
    <property type="protein sequence ID" value="PIL29635.1"/>
    <property type="molecule type" value="Genomic_DNA"/>
</dbReference>
<evidence type="ECO:0000256" key="3">
    <source>
        <dbReference type="ARBA" id="ARBA00022771"/>
    </source>
</evidence>
<feature type="region of interest" description="Disordered" evidence="6">
    <location>
        <begin position="1"/>
        <end position="34"/>
    </location>
</feature>
<feature type="zinc finger region" description="C3H1-type" evidence="5">
    <location>
        <begin position="394"/>
        <end position="422"/>
    </location>
</feature>
<reference evidence="8 9" key="1">
    <citation type="journal article" date="2015" name="Sci. Rep.">
        <title>Chromosome-level genome map provides insights into diverse defense mechanisms in the medicinal fungus Ganoderma sinense.</title>
        <authorList>
            <person name="Zhu Y."/>
            <person name="Xu J."/>
            <person name="Sun C."/>
            <person name="Zhou S."/>
            <person name="Xu H."/>
            <person name="Nelson D.R."/>
            <person name="Qian J."/>
            <person name="Song J."/>
            <person name="Luo H."/>
            <person name="Xiang L."/>
            <person name="Li Y."/>
            <person name="Xu Z."/>
            <person name="Ji A."/>
            <person name="Wang L."/>
            <person name="Lu S."/>
            <person name="Hayward A."/>
            <person name="Sun W."/>
            <person name="Li X."/>
            <person name="Schwartz D.C."/>
            <person name="Wang Y."/>
            <person name="Chen S."/>
        </authorList>
    </citation>
    <scope>NUCLEOTIDE SEQUENCE [LARGE SCALE GENOMIC DNA]</scope>
    <source>
        <strain evidence="8 9">ZZ0214-1</strain>
    </source>
</reference>
<dbReference type="PROSITE" id="PS50103">
    <property type="entry name" value="ZF_C3H1"/>
    <property type="match status" value="2"/>
</dbReference>
<evidence type="ECO:0000256" key="2">
    <source>
        <dbReference type="ARBA" id="ARBA00022737"/>
    </source>
</evidence>
<keyword evidence="3 5" id="KW-0863">Zinc-finger</keyword>
<dbReference type="GO" id="GO:0003729">
    <property type="term" value="F:mRNA binding"/>
    <property type="evidence" value="ECO:0007669"/>
    <property type="project" value="InterPro"/>
</dbReference>
<dbReference type="InterPro" id="IPR036855">
    <property type="entry name" value="Znf_CCCH_sf"/>
</dbReference>
<accession>A0A2G8S7B5</accession>
<dbReference type="PANTHER" id="PTHR12547">
    <property type="entry name" value="CCCH ZINC FINGER/TIS11-RELATED"/>
    <property type="match status" value="1"/>
</dbReference>
<comment type="caution">
    <text evidence="8">The sequence shown here is derived from an EMBL/GenBank/DDBJ whole genome shotgun (WGS) entry which is preliminary data.</text>
</comment>
<name>A0A2G8S7B5_9APHY</name>
<feature type="region of interest" description="Disordered" evidence="6">
    <location>
        <begin position="60"/>
        <end position="206"/>
    </location>
</feature>
<feature type="compositionally biased region" description="Polar residues" evidence="6">
    <location>
        <begin position="157"/>
        <end position="166"/>
    </location>
</feature>
<evidence type="ECO:0000256" key="1">
    <source>
        <dbReference type="ARBA" id="ARBA00022723"/>
    </source>
</evidence>
<dbReference type="Pfam" id="PF00642">
    <property type="entry name" value="zf-CCCH"/>
    <property type="match status" value="2"/>
</dbReference>
<feature type="compositionally biased region" description="Low complexity" evidence="6">
    <location>
        <begin position="63"/>
        <end position="80"/>
    </location>
</feature>
<evidence type="ECO:0000313" key="8">
    <source>
        <dbReference type="EMBL" id="PIL29635.1"/>
    </source>
</evidence>
<feature type="compositionally biased region" description="Polar residues" evidence="6">
    <location>
        <begin position="174"/>
        <end position="206"/>
    </location>
</feature>
<keyword evidence="9" id="KW-1185">Reference proteome</keyword>
<feature type="compositionally biased region" description="Polar residues" evidence="6">
    <location>
        <begin position="1"/>
        <end position="14"/>
    </location>
</feature>
<evidence type="ECO:0000313" key="9">
    <source>
        <dbReference type="Proteomes" id="UP000230002"/>
    </source>
</evidence>
<dbReference type="SMART" id="SM00356">
    <property type="entry name" value="ZnF_C3H1"/>
    <property type="match status" value="2"/>
</dbReference>
<evidence type="ECO:0000256" key="6">
    <source>
        <dbReference type="SAM" id="MobiDB-lite"/>
    </source>
</evidence>
<feature type="compositionally biased region" description="Polar residues" evidence="6">
    <location>
        <begin position="483"/>
        <end position="498"/>
    </location>
</feature>
<feature type="domain" description="C3H1-type" evidence="7">
    <location>
        <begin position="432"/>
        <end position="460"/>
    </location>
</feature>
<dbReference type="GO" id="GO:0008270">
    <property type="term" value="F:zinc ion binding"/>
    <property type="evidence" value="ECO:0007669"/>
    <property type="project" value="UniProtKB-KW"/>
</dbReference>
<feature type="region of interest" description="Disordered" evidence="6">
    <location>
        <begin position="464"/>
        <end position="540"/>
    </location>
</feature>
<dbReference type="PANTHER" id="PTHR12547:SF18">
    <property type="entry name" value="PROTEIN TIS11"/>
    <property type="match status" value="1"/>
</dbReference>
<dbReference type="AlphaFoldDB" id="A0A2G8S7B5"/>
<dbReference type="FunFam" id="4.10.1000.10:FF:000001">
    <property type="entry name" value="zinc finger CCCH domain-containing protein 15-like"/>
    <property type="match status" value="1"/>
</dbReference>
<feature type="region of interest" description="Disordered" evidence="6">
    <location>
        <begin position="370"/>
        <end position="390"/>
    </location>
</feature>
<dbReference type="Gene3D" id="4.10.1000.10">
    <property type="entry name" value="Zinc finger, CCCH-type"/>
    <property type="match status" value="2"/>
</dbReference>
<sequence length="721" mass="75812">MLPTTMSARRTPNSGLVKETIQAPNGTGHWRLDSSGQLVDNSDWGLADEIVKLHIGSDGIEAQDSPLDTSSQTSLDSTSTNHLTQPGIVSHSRESSVDTTGSHGSALSSSGQNLRAPPMTPIKVGAVGESRNRPHSYSGGLSSTDLVRLQQAGGSPGNTDAWSSPHGTPERQPQADQPTYPSLLASHNGTPSRLSEQQMQGNALTRSQEELAADFQGQQRQFNSGPNVPVPPGGAPPAFVHGRPPNVATNIPYRQPPRGFNPAIPPVVPSPTNFGAYPAPVHPNAMPPVANPQQELYNMMLPTPPLDNPTMMYPAMGPPALSMFNNQFYPPGAEPYPSPELAAAQMMAQLQAQYTGPYGVPLSGQSIAINNTGSSHTNTNSGNGPSANNRKLGLYKTELCRSWEEKGSCRYGAKCQFAHGEEELRKVQRHPKYKTEICRTFWVSGSCPYGKRCCFIHTELPAAGGPPSTDGAPPPANPDGRARSSSTNSDPNEVSSSLLARISAKRTQESGGMSSGSGSLSTTPPSGGFQAGGRPDGLRVNTNVADVSISKQQNKSAFPTFAHNGMLMSSGEDGAARSPGPVTAGPDFGRHASSRLEIVGSQRGGPKTAVNPNVRHSFNGSDIQLDVSGSVANTPTAANPAVAQAQAQARLEASPEAASKTVSRINGHARSGSAGNWVTATRTTHLTAYPLSSIPGNELKTNSPWADYNVSSSRLAEKNWA</sequence>
<feature type="zinc finger region" description="C3H1-type" evidence="5">
    <location>
        <begin position="432"/>
        <end position="460"/>
    </location>
</feature>
<dbReference type="STRING" id="1077348.A0A2G8S7B5"/>
<dbReference type="InterPro" id="IPR000571">
    <property type="entry name" value="Znf_CCCH"/>
</dbReference>